<evidence type="ECO:0000313" key="4">
    <source>
        <dbReference type="EMBL" id="TVO74681.1"/>
    </source>
</evidence>
<feature type="transmembrane region" description="Helical" evidence="2">
    <location>
        <begin position="292"/>
        <end position="319"/>
    </location>
</feature>
<evidence type="ECO:0000256" key="1">
    <source>
        <dbReference type="SAM" id="MobiDB-lite"/>
    </source>
</evidence>
<feature type="domain" description="DUF6708" evidence="3">
    <location>
        <begin position="127"/>
        <end position="331"/>
    </location>
</feature>
<feature type="transmembrane region" description="Helical" evidence="2">
    <location>
        <begin position="79"/>
        <end position="99"/>
    </location>
</feature>
<dbReference type="AlphaFoldDB" id="A0A557SBK5"/>
<dbReference type="Proteomes" id="UP000318349">
    <property type="component" value="Unassembled WGS sequence"/>
</dbReference>
<protein>
    <recommendedName>
        <fullName evidence="3">DUF6708 domain-containing protein</fullName>
    </recommendedName>
</protein>
<proteinExistence type="predicted"/>
<gene>
    <name evidence="4" type="ORF">FHP89_15285</name>
</gene>
<sequence length="343" mass="38473">MTTSRLYRHGEHPEQQLSADFPETPPQATDGATFDGVVKRFDKRTRAHENGMSMGWVKRTFTDAIECTRTGDGARGLGFFFACAFFFGFGSALLFGVILNGLFDVDGLFDVVILIAFLALFVGGAFLLPLWGIRLELFAPEDLPVIFDRKHRKVYQITRYTQPGLKGLFKPWPTVALEYDWDLVDAQLNVQTAVGPNIAKRQHSLWFVVRRSADDDTPIDAFTLGNSLVFNEGLASAFYEHIRRFMEEGGRHVVRGEPLAVVGRPETMWEGVKQAAHYKGGGFRQWFRDGSLIPWMVILLFPVFGPMIFLSGIGNYLAYKTSTPVRWPREVLDAVGEPLAGQA</sequence>
<reference evidence="4 5" key="1">
    <citation type="submission" date="2019-07" db="EMBL/GenBank/DDBJ databases">
        <title>The pathways for chlorine oxyanion respiration interact through the shared metabolite chlorate.</title>
        <authorList>
            <person name="Barnum T.P."/>
            <person name="Cheng Y."/>
            <person name="Hill K.A."/>
            <person name="Lucas L.N."/>
            <person name="Carlson H.K."/>
            <person name="Coates J.D."/>
        </authorList>
    </citation>
    <scope>NUCLEOTIDE SEQUENCE [LARGE SCALE GENOMIC DNA]</scope>
    <source>
        <strain evidence="4 5">SFB-1</strain>
    </source>
</reference>
<dbReference type="Pfam" id="PF20455">
    <property type="entry name" value="DUF6708"/>
    <property type="match status" value="1"/>
</dbReference>
<keyword evidence="2" id="KW-0812">Transmembrane</keyword>
<dbReference type="EMBL" id="VMNI01000015">
    <property type="protein sequence ID" value="TVO74681.1"/>
    <property type="molecule type" value="Genomic_DNA"/>
</dbReference>
<evidence type="ECO:0000313" key="5">
    <source>
        <dbReference type="Proteomes" id="UP000318349"/>
    </source>
</evidence>
<dbReference type="InterPro" id="IPR046554">
    <property type="entry name" value="DUF6708"/>
</dbReference>
<name>A0A557SBK5_9RHOO</name>
<keyword evidence="2" id="KW-0472">Membrane</keyword>
<evidence type="ECO:0000256" key="2">
    <source>
        <dbReference type="SAM" id="Phobius"/>
    </source>
</evidence>
<keyword evidence="2" id="KW-1133">Transmembrane helix</keyword>
<comment type="caution">
    <text evidence="4">The sequence shown here is derived from an EMBL/GenBank/DDBJ whole genome shotgun (WGS) entry which is preliminary data.</text>
</comment>
<evidence type="ECO:0000259" key="3">
    <source>
        <dbReference type="Pfam" id="PF20455"/>
    </source>
</evidence>
<organism evidence="4 5">
    <name type="scientific">Denitromonas halophila</name>
    <dbReference type="NCBI Taxonomy" id="1629404"/>
    <lineage>
        <taxon>Bacteria</taxon>
        <taxon>Pseudomonadati</taxon>
        <taxon>Pseudomonadota</taxon>
        <taxon>Betaproteobacteria</taxon>
        <taxon>Rhodocyclales</taxon>
        <taxon>Zoogloeaceae</taxon>
        <taxon>Denitromonas</taxon>
    </lineage>
</organism>
<feature type="region of interest" description="Disordered" evidence="1">
    <location>
        <begin position="1"/>
        <end position="30"/>
    </location>
</feature>
<feature type="transmembrane region" description="Helical" evidence="2">
    <location>
        <begin position="111"/>
        <end position="131"/>
    </location>
</feature>
<accession>A0A557SBK5</accession>